<organism evidence="3 4">
    <name type="scientific">Capnocytophaga cynodegmi</name>
    <dbReference type="NCBI Taxonomy" id="28189"/>
    <lineage>
        <taxon>Bacteria</taxon>
        <taxon>Pseudomonadati</taxon>
        <taxon>Bacteroidota</taxon>
        <taxon>Flavobacteriia</taxon>
        <taxon>Flavobacteriales</taxon>
        <taxon>Flavobacteriaceae</taxon>
        <taxon>Capnocytophaga</taxon>
    </lineage>
</organism>
<dbReference type="Pfam" id="PF02033">
    <property type="entry name" value="RBFA"/>
    <property type="match status" value="1"/>
</dbReference>
<accession>A0A0B7HAT7</accession>
<comment type="subunit">
    <text evidence="2">Monomer. Binds 30S ribosomal subunits, but not 50S ribosomal subunits or 70S ribosomes.</text>
</comment>
<keyword evidence="2" id="KW-0963">Cytoplasm</keyword>
<dbReference type="AlphaFoldDB" id="A0A0B7HAT7"/>
<dbReference type="HAMAP" id="MF_00003">
    <property type="entry name" value="RbfA"/>
    <property type="match status" value="1"/>
</dbReference>
<comment type="similarity">
    <text evidence="2">Belongs to the RbfA family.</text>
</comment>
<name>A0A0B7HAT7_9FLAO</name>
<dbReference type="PANTHER" id="PTHR33515:SF1">
    <property type="entry name" value="RIBOSOME-BINDING FACTOR A, CHLOROPLASTIC-RELATED"/>
    <property type="match status" value="1"/>
</dbReference>
<dbReference type="Proteomes" id="UP000038083">
    <property type="component" value="Unassembled WGS sequence"/>
</dbReference>
<dbReference type="InterPro" id="IPR015946">
    <property type="entry name" value="KH_dom-like_a/b"/>
</dbReference>
<reference evidence="3 4" key="1">
    <citation type="submission" date="2015-01" db="EMBL/GenBank/DDBJ databases">
        <authorList>
            <person name="MANFREDI Pablo"/>
        </authorList>
    </citation>
    <scope>NUCLEOTIDE SEQUENCE [LARGE SCALE GENOMIC DNA]</scope>
    <source>
        <strain evidence="3 4">Ccy74</strain>
    </source>
</reference>
<evidence type="ECO:0000313" key="3">
    <source>
        <dbReference type="EMBL" id="CEN38456.1"/>
    </source>
</evidence>
<dbReference type="InterPro" id="IPR023799">
    <property type="entry name" value="RbfA_dom_sf"/>
</dbReference>
<dbReference type="InterPro" id="IPR000238">
    <property type="entry name" value="RbfA"/>
</dbReference>
<gene>
    <name evidence="2 3" type="primary">rbfA</name>
    <name evidence="3" type="ORF">CCYN74_30168</name>
</gene>
<comment type="function">
    <text evidence="2">One of several proteins that assist in the late maturation steps of the functional core of the 30S ribosomal subunit. Associates with free 30S ribosomal subunits (but not with 30S subunits that are part of 70S ribosomes or polysomes). Required for efficient processing of 16S rRNA. May interact with the 5'-terminal helix region of 16S rRNA.</text>
</comment>
<dbReference type="GO" id="GO:0030490">
    <property type="term" value="P:maturation of SSU-rRNA"/>
    <property type="evidence" value="ECO:0007669"/>
    <property type="project" value="UniProtKB-UniRule"/>
</dbReference>
<protein>
    <recommendedName>
        <fullName evidence="2">Ribosome-binding factor A</fullName>
    </recommendedName>
</protein>
<dbReference type="EMBL" id="CDOG01000023">
    <property type="protein sequence ID" value="CEN38456.1"/>
    <property type="molecule type" value="Genomic_DNA"/>
</dbReference>
<dbReference type="GO" id="GO:0005829">
    <property type="term" value="C:cytosol"/>
    <property type="evidence" value="ECO:0007669"/>
    <property type="project" value="TreeGrafter"/>
</dbReference>
<dbReference type="Gene3D" id="3.30.300.20">
    <property type="match status" value="1"/>
</dbReference>
<sequence>MESNRQKKIAGIIQEELAKILQQSIRDAGQHNLLISVTKVNITVDLSVAKVYLSVFPEEKAPEILKGLVSNTPMIKHELSQITKNQFRRMPDLLFYVDDSLQYIEGIEKSLKGEENPIENRDLLYKRKKS</sequence>
<dbReference type="SUPFAM" id="SSF89919">
    <property type="entry name" value="Ribosome-binding factor A, RbfA"/>
    <property type="match status" value="1"/>
</dbReference>
<keyword evidence="1 2" id="KW-0690">Ribosome biogenesis</keyword>
<dbReference type="NCBIfam" id="TIGR00082">
    <property type="entry name" value="rbfA"/>
    <property type="match status" value="1"/>
</dbReference>
<dbReference type="GO" id="GO:0043024">
    <property type="term" value="F:ribosomal small subunit binding"/>
    <property type="evidence" value="ECO:0007669"/>
    <property type="project" value="TreeGrafter"/>
</dbReference>
<comment type="subcellular location">
    <subcellularLocation>
        <location evidence="2">Cytoplasm</location>
    </subcellularLocation>
</comment>
<proteinExistence type="inferred from homology"/>
<evidence type="ECO:0000313" key="4">
    <source>
        <dbReference type="Proteomes" id="UP000038083"/>
    </source>
</evidence>
<dbReference type="RefSeq" id="WP_018278331.1">
    <property type="nucleotide sequence ID" value="NZ_CDOF01000016.1"/>
</dbReference>
<evidence type="ECO:0000256" key="1">
    <source>
        <dbReference type="ARBA" id="ARBA00022517"/>
    </source>
</evidence>
<dbReference type="PANTHER" id="PTHR33515">
    <property type="entry name" value="RIBOSOME-BINDING FACTOR A, CHLOROPLASTIC-RELATED"/>
    <property type="match status" value="1"/>
</dbReference>
<dbReference type="OrthoDB" id="9811910at2"/>
<evidence type="ECO:0000256" key="2">
    <source>
        <dbReference type="HAMAP-Rule" id="MF_00003"/>
    </source>
</evidence>